<name>A0A4R1HWL0_PSEEN</name>
<dbReference type="Pfam" id="PF08240">
    <property type="entry name" value="ADH_N"/>
    <property type="match status" value="1"/>
</dbReference>
<dbReference type="RefSeq" id="WP_132425420.1">
    <property type="nucleotide sequence ID" value="NZ_SMFZ01000001.1"/>
</dbReference>
<dbReference type="SMART" id="SM00829">
    <property type="entry name" value="PKS_ER"/>
    <property type="match status" value="1"/>
</dbReference>
<dbReference type="InterPro" id="IPR013149">
    <property type="entry name" value="ADH-like_C"/>
</dbReference>
<evidence type="ECO:0000313" key="3">
    <source>
        <dbReference type="Proteomes" id="UP000295560"/>
    </source>
</evidence>
<dbReference type="PANTHER" id="PTHR43677">
    <property type="entry name" value="SHORT-CHAIN DEHYDROGENASE/REDUCTASE"/>
    <property type="match status" value="1"/>
</dbReference>
<dbReference type="OrthoDB" id="9805883at2"/>
<evidence type="ECO:0000313" key="2">
    <source>
        <dbReference type="EMBL" id="TCK27134.1"/>
    </source>
</evidence>
<dbReference type="InterPro" id="IPR051397">
    <property type="entry name" value="Zn-ADH-like_protein"/>
</dbReference>
<dbReference type="PANTHER" id="PTHR43677:SF4">
    <property type="entry name" value="QUINONE OXIDOREDUCTASE-LIKE PROTEIN 2"/>
    <property type="match status" value="1"/>
</dbReference>
<dbReference type="SUPFAM" id="SSF51735">
    <property type="entry name" value="NAD(P)-binding Rossmann-fold domains"/>
    <property type="match status" value="1"/>
</dbReference>
<gene>
    <name evidence="2" type="ORF">EV378_2993</name>
</gene>
<dbReference type="CDD" id="cd08241">
    <property type="entry name" value="QOR1"/>
    <property type="match status" value="1"/>
</dbReference>
<keyword evidence="3" id="KW-1185">Reference proteome</keyword>
<organism evidence="2 3">
    <name type="scientific">Pseudonocardia endophytica</name>
    <dbReference type="NCBI Taxonomy" id="401976"/>
    <lineage>
        <taxon>Bacteria</taxon>
        <taxon>Bacillati</taxon>
        <taxon>Actinomycetota</taxon>
        <taxon>Actinomycetes</taxon>
        <taxon>Pseudonocardiales</taxon>
        <taxon>Pseudonocardiaceae</taxon>
        <taxon>Pseudonocardia</taxon>
    </lineage>
</organism>
<dbReference type="InterPro" id="IPR011032">
    <property type="entry name" value="GroES-like_sf"/>
</dbReference>
<dbReference type="SUPFAM" id="SSF50129">
    <property type="entry name" value="GroES-like"/>
    <property type="match status" value="1"/>
</dbReference>
<feature type="domain" description="Enoyl reductase (ER)" evidence="1">
    <location>
        <begin position="10"/>
        <end position="321"/>
    </location>
</feature>
<dbReference type="InterPro" id="IPR013154">
    <property type="entry name" value="ADH-like_N"/>
</dbReference>
<accession>A0A4R1HWL0</accession>
<reference evidence="2 3" key="1">
    <citation type="submission" date="2019-03" db="EMBL/GenBank/DDBJ databases">
        <title>Sequencing the genomes of 1000 actinobacteria strains.</title>
        <authorList>
            <person name="Klenk H.-P."/>
        </authorList>
    </citation>
    <scope>NUCLEOTIDE SEQUENCE [LARGE SCALE GENOMIC DNA]</scope>
    <source>
        <strain evidence="2 3">DSM 44969</strain>
    </source>
</reference>
<dbReference type="AlphaFoldDB" id="A0A4R1HWL0"/>
<comment type="caution">
    <text evidence="2">The sequence shown here is derived from an EMBL/GenBank/DDBJ whole genome shotgun (WGS) entry which is preliminary data.</text>
</comment>
<sequence>MRRVVCREFAEPPRLEVVEEPAPDPGPGEVLVEVDSVAVAFVDGLIASGRYQMKPPLPFTPGSGVAGRVVAVGDGVTEPTVGTTVTALLANAFGGFASHVVVPAEATATVPDGVDPDIAASTLENYGTLLFAVTERVTITPGEWVVVLGAGGGIGLAAIDVARSLGGRVLAVASTEDKRAAAVAAGAESAVDYENLKDTIRSITGGGADVVLDPVGGPTAEAALRALGAGGRFCVIGFTSGEIPRLPANIVLLRNRTVVGVDWGDWARADNAGATALARDVLGRIGRGELHPPVPQVMALDQASEALERLAGRNVTGKIVLRP</sequence>
<dbReference type="Gene3D" id="3.90.180.10">
    <property type="entry name" value="Medium-chain alcohol dehydrogenases, catalytic domain"/>
    <property type="match status" value="1"/>
</dbReference>
<dbReference type="GO" id="GO:0016491">
    <property type="term" value="F:oxidoreductase activity"/>
    <property type="evidence" value="ECO:0007669"/>
    <property type="project" value="InterPro"/>
</dbReference>
<dbReference type="Pfam" id="PF00107">
    <property type="entry name" value="ADH_zinc_N"/>
    <property type="match status" value="1"/>
</dbReference>
<dbReference type="InterPro" id="IPR036291">
    <property type="entry name" value="NAD(P)-bd_dom_sf"/>
</dbReference>
<protein>
    <submittedName>
        <fullName evidence="2">NADPH2:quinone reductase</fullName>
    </submittedName>
</protein>
<dbReference type="Gene3D" id="3.40.50.720">
    <property type="entry name" value="NAD(P)-binding Rossmann-like Domain"/>
    <property type="match status" value="1"/>
</dbReference>
<proteinExistence type="predicted"/>
<dbReference type="EMBL" id="SMFZ01000001">
    <property type="protein sequence ID" value="TCK27134.1"/>
    <property type="molecule type" value="Genomic_DNA"/>
</dbReference>
<dbReference type="Proteomes" id="UP000295560">
    <property type="component" value="Unassembled WGS sequence"/>
</dbReference>
<evidence type="ECO:0000259" key="1">
    <source>
        <dbReference type="SMART" id="SM00829"/>
    </source>
</evidence>
<dbReference type="InterPro" id="IPR020843">
    <property type="entry name" value="ER"/>
</dbReference>